<protein>
    <submittedName>
        <fullName evidence="1">Uncharacterized protein</fullName>
    </submittedName>
</protein>
<evidence type="ECO:0000313" key="1">
    <source>
        <dbReference type="EMBL" id="ATZ16997.1"/>
    </source>
</evidence>
<dbReference type="AlphaFoldDB" id="A0A2K8NTA8"/>
<accession>A0A2K8NTA8</accession>
<name>A0A2K8NTA8_9MOLU</name>
<proteinExistence type="predicted"/>
<sequence>MDTVLANFENEEFNLYINDVEQVRAGKFKNIKWKEQQIKMFRLLQSIEQDMWIQIYDVFLDKQKNVIKIGFRLTPEASFYHEYPMIDFDVKGNITTDLKKEVKTLNPKALKLCKNFYDVLGQVNH</sequence>
<reference evidence="1 2" key="1">
    <citation type="submission" date="2017-11" db="EMBL/GenBank/DDBJ databases">
        <title>Genome sequence of Entomoplasma luminosum PIMN-1 (ATCC 49195).</title>
        <authorList>
            <person name="Lo W.-S."/>
            <person name="Gasparich G.E."/>
            <person name="Kuo C.-H."/>
        </authorList>
    </citation>
    <scope>NUCLEOTIDE SEQUENCE [LARGE SCALE GENOMIC DNA]</scope>
    <source>
        <strain evidence="1 2">PIMN-1</strain>
    </source>
</reference>
<gene>
    <name evidence="1" type="ORF">ELUMI_v1c02720</name>
</gene>
<keyword evidence="2" id="KW-1185">Reference proteome</keyword>
<dbReference type="Proteomes" id="UP000232063">
    <property type="component" value="Chromosome"/>
</dbReference>
<evidence type="ECO:0000313" key="2">
    <source>
        <dbReference type="Proteomes" id="UP000232063"/>
    </source>
</evidence>
<dbReference type="KEGG" id="elj:ELUMI_v1c02720"/>
<dbReference type="RefSeq" id="WP_025734026.1">
    <property type="nucleotide sequence ID" value="NZ_CP024963.1"/>
</dbReference>
<organism evidence="1 2">
    <name type="scientific">Williamsoniiplasma luminosum</name>
    <dbReference type="NCBI Taxonomy" id="214888"/>
    <lineage>
        <taxon>Bacteria</taxon>
        <taxon>Bacillati</taxon>
        <taxon>Mycoplasmatota</taxon>
        <taxon>Mollicutes</taxon>
        <taxon>Entomoplasmatales</taxon>
        <taxon>Williamsoniiplasma</taxon>
    </lineage>
</organism>
<dbReference type="EMBL" id="CP024963">
    <property type="protein sequence ID" value="ATZ16997.1"/>
    <property type="molecule type" value="Genomic_DNA"/>
</dbReference>
<dbReference type="OrthoDB" id="391973at2"/>